<dbReference type="Gramene" id="ABO96393">
    <property type="protein sequence ID" value="ABO96393"/>
    <property type="gene ID" value="OSTLU_24607"/>
</dbReference>
<feature type="region of interest" description="Disordered" evidence="1">
    <location>
        <begin position="348"/>
        <end position="412"/>
    </location>
</feature>
<dbReference type="EMBL" id="CP000585">
    <property type="protein sequence ID" value="ABO96393.1"/>
    <property type="molecule type" value="Genomic_DNA"/>
</dbReference>
<name>A4RY36_OSTLU</name>
<dbReference type="AlphaFoldDB" id="A4RY36"/>
<feature type="region of interest" description="Disordered" evidence="1">
    <location>
        <begin position="289"/>
        <end position="319"/>
    </location>
</feature>
<reference evidence="2 3" key="1">
    <citation type="journal article" date="2007" name="Proc. Natl. Acad. Sci. U.S.A.">
        <title>The tiny eukaryote Ostreococcus provides genomic insights into the paradox of plankton speciation.</title>
        <authorList>
            <person name="Palenik B."/>
            <person name="Grimwood J."/>
            <person name="Aerts A."/>
            <person name="Rouze P."/>
            <person name="Salamov A."/>
            <person name="Putnam N."/>
            <person name="Dupont C."/>
            <person name="Jorgensen R."/>
            <person name="Derelle E."/>
            <person name="Rombauts S."/>
            <person name="Zhou K."/>
            <person name="Otillar R."/>
            <person name="Merchant S.S."/>
            <person name="Podell S."/>
            <person name="Gaasterland T."/>
            <person name="Napoli C."/>
            <person name="Gendler K."/>
            <person name="Manuell A."/>
            <person name="Tai V."/>
            <person name="Vallon O."/>
            <person name="Piganeau G."/>
            <person name="Jancek S."/>
            <person name="Heijde M."/>
            <person name="Jabbari K."/>
            <person name="Bowler C."/>
            <person name="Lohr M."/>
            <person name="Robbens S."/>
            <person name="Werner G."/>
            <person name="Dubchak I."/>
            <person name="Pazour G.J."/>
            <person name="Ren Q."/>
            <person name="Paulsen I."/>
            <person name="Delwiche C."/>
            <person name="Schmutz J."/>
            <person name="Rokhsar D."/>
            <person name="Van de Peer Y."/>
            <person name="Moreau H."/>
            <person name="Grigoriev I.V."/>
        </authorList>
    </citation>
    <scope>NUCLEOTIDE SEQUENCE [LARGE SCALE GENOMIC DNA]</scope>
    <source>
        <strain evidence="2 3">CCE9901</strain>
    </source>
</reference>
<organism evidence="2 3">
    <name type="scientific">Ostreococcus lucimarinus (strain CCE9901)</name>
    <dbReference type="NCBI Taxonomy" id="436017"/>
    <lineage>
        <taxon>Eukaryota</taxon>
        <taxon>Viridiplantae</taxon>
        <taxon>Chlorophyta</taxon>
        <taxon>Mamiellophyceae</taxon>
        <taxon>Mamiellales</taxon>
        <taxon>Bathycoccaceae</taxon>
        <taxon>Ostreococcus</taxon>
    </lineage>
</organism>
<feature type="compositionally biased region" description="Low complexity" evidence="1">
    <location>
        <begin position="376"/>
        <end position="412"/>
    </location>
</feature>
<dbReference type="RefSeq" id="XP_001418100.1">
    <property type="nucleotide sequence ID" value="XM_001418063.1"/>
</dbReference>
<evidence type="ECO:0000313" key="2">
    <source>
        <dbReference type="EMBL" id="ABO96393.1"/>
    </source>
</evidence>
<dbReference type="OrthoDB" id="498981at2759"/>
<dbReference type="STRING" id="436017.A4RY36"/>
<dbReference type="GO" id="GO:0005634">
    <property type="term" value="C:nucleus"/>
    <property type="evidence" value="ECO:0007669"/>
    <property type="project" value="TreeGrafter"/>
</dbReference>
<gene>
    <name evidence="2" type="ORF">OSTLU_24607</name>
</gene>
<feature type="region of interest" description="Disordered" evidence="1">
    <location>
        <begin position="154"/>
        <end position="189"/>
    </location>
</feature>
<dbReference type="GO" id="GO:0009330">
    <property type="term" value="C:DNA topoisomerase type II (double strand cut, ATP-hydrolyzing) complex"/>
    <property type="evidence" value="ECO:0007669"/>
    <property type="project" value="InterPro"/>
</dbReference>
<accession>A4RY36</accession>
<dbReference type="OMA" id="MRTISNE"/>
<sequence length="999" mass="105716">MGTTTARETGDAAKASEGKTAKALAAKPAAESSSTAVELVATANLGGKSKVLFEIEGAGEAVDLDGDTGAVGRWLAESSRALKVDMKGVMYNARVVSSAGTVVVVAVNADVAKIESVHREFVQLREDPSAMGGMENFGVGSLFDQDEDVDDEDVAVGAKRKRAAETSKASGASARRPATKLRERGAMPAPADAKRVFKLALGADGTKKQRYVVETRSAGGGRLGVILIGLKSPDRVLVSSSAARAALNAEEFVCVDANVERELVNARAIRVVRVERGERVCVLDDGEATNANVGAPANRGETSTEGSPSGPPPAKMMGATNQDVLGMLSGIMKGASPRILRKDEAGGIIQSEPPAPTRAAGQPTGQPTRTKSPMLTPRTTRGGTATRGPTSTNGQTPPMGSASGPGASSLPLGTFGAASPSFFSPAFASPSEAAPARASGDDYIESMMSDFSAALLGGDTGDARVGANIPLGYTSPSVNSHQQLEHNVPSAGDRELSPFFSSVDASASGVLGGALEDGVDVAPHEDISGLRGGDADEIDLAELTAGRFEADALGLDATPAELTDLLNRSRILRQATETLGDSALDDDSIKEEVSAPPTNSVFRDLQREPSAGEICTAFNLRGDKFGCNGCVSRHVCQLCESPRHTFGMCPSLYANIHKRVENKVCLDYYLNSVDDTGGALRNGWDQEKHVWNLCPRSDKCMLEHVCGACGKSGNDAHLPTCRLHAVFADSAPVDLCRKYYLHSLGDYFKMESDSQKFKIGSSGGWALCGKGDRCHSRHICGHCGEEGRGKHKPECKLHSVCGVIPDANKQPCFLYFMKSMVGIREFEKALLGGSAKGFCSQKKGECSGYHVCGSCGKEDVSPYNAEGHAASCRMRTISNEIDPTLNPRTKQMLKDYEEELARVRASAKSKETTATQTIGDDGSKAESKSDQVDDDALTPIDVKRCRRLRSEIDAILRGIGDDIDLLVEEAVECAGKEMKKSANPTHKLEQIRENFRKMM</sequence>
<evidence type="ECO:0000313" key="3">
    <source>
        <dbReference type="Proteomes" id="UP000001568"/>
    </source>
</evidence>
<dbReference type="PANTHER" id="PTHR34810:SF1">
    <property type="entry name" value="DNA-BINDING PROTEIN BIN4"/>
    <property type="match status" value="1"/>
</dbReference>
<feature type="compositionally biased region" description="Basic and acidic residues" evidence="1">
    <location>
        <begin position="921"/>
        <end position="931"/>
    </location>
</feature>
<feature type="region of interest" description="Disordered" evidence="1">
    <location>
        <begin position="1"/>
        <end position="20"/>
    </location>
</feature>
<dbReference type="GeneID" id="5002021"/>
<dbReference type="KEGG" id="olu:OSTLU_24607"/>
<keyword evidence="3" id="KW-1185">Reference proteome</keyword>
<dbReference type="GO" id="GO:0042023">
    <property type="term" value="P:DNA endoreduplication"/>
    <property type="evidence" value="ECO:0007669"/>
    <property type="project" value="InterPro"/>
</dbReference>
<feature type="compositionally biased region" description="Polar residues" evidence="1">
    <location>
        <begin position="363"/>
        <end position="373"/>
    </location>
</feature>
<evidence type="ECO:0000256" key="1">
    <source>
        <dbReference type="SAM" id="MobiDB-lite"/>
    </source>
</evidence>
<dbReference type="GO" id="GO:0003690">
    <property type="term" value="F:double-stranded DNA binding"/>
    <property type="evidence" value="ECO:0007669"/>
    <property type="project" value="InterPro"/>
</dbReference>
<dbReference type="GO" id="GO:0051276">
    <property type="term" value="P:chromosome organization"/>
    <property type="evidence" value="ECO:0007669"/>
    <property type="project" value="TreeGrafter"/>
</dbReference>
<feature type="region of interest" description="Disordered" evidence="1">
    <location>
        <begin position="906"/>
        <end position="932"/>
    </location>
</feature>
<dbReference type="InterPro" id="IPR033246">
    <property type="entry name" value="BIN4"/>
</dbReference>
<feature type="compositionally biased region" description="Basic and acidic residues" evidence="1">
    <location>
        <begin position="8"/>
        <end position="20"/>
    </location>
</feature>
<proteinExistence type="predicted"/>
<protein>
    <submittedName>
        <fullName evidence="2">Uncharacterized protein</fullName>
    </submittedName>
</protein>
<dbReference type="HOGENOM" id="CLU_012065_0_0_1"/>
<dbReference type="PANTHER" id="PTHR34810">
    <property type="entry name" value="DNA-BINDING PROTEIN BIN4"/>
    <property type="match status" value="1"/>
</dbReference>
<dbReference type="Proteomes" id="UP000001568">
    <property type="component" value="Chromosome 5"/>
</dbReference>